<accession>A0ABV2TBS6</accession>
<keyword evidence="2" id="KW-0326">Glycosidase</keyword>
<reference evidence="2 3" key="1">
    <citation type="submission" date="2024-06" db="EMBL/GenBank/DDBJ databases">
        <title>Chitinophaga defluvii sp. nov., isolated from municipal sewage.</title>
        <authorList>
            <person name="Zhang L."/>
        </authorList>
    </citation>
    <scope>NUCLEOTIDE SEQUENCE [LARGE SCALE GENOMIC DNA]</scope>
    <source>
        <strain evidence="2 3">H8</strain>
    </source>
</reference>
<proteinExistence type="predicted"/>
<sequence length="521" mass="58484">MKKTIYSLGLGMLLCCGTAIAQVKSSTQAGKKLPAKIRMSKEQLKDKVKGGWAGQTIGVTFGWPTEFQYQGTFIQDYETIPWREDYVNEAMTTFPGLYDDVYVDLTFVDVFEKKGMNATPADFGNAFAGAKYMLWHANLAGRYNLQQGIPATQSGHWLNNPHADDIDFQIEADFAGLMSPGMPNAATEICDRVGRIMNSGDGWYGGVFIANMYALAFVSDDIPFIVREALKTIPTQSKFYQCVSDVIKWHAKYPNNWKQTWFELQSKWAEDIGCPSMVFHPLNIDAKLNSAYVAMGLLYGGGDFTKTMEIATRVGQDSDCNPASAGGILGTIMGYSKIPAYWMGPLQKAEQRNFSYTDYSLEKVYATGFKHAVENISKYNGKVDGDYVEIPYTATKTVKFEENFSGHFPKGRKPLGVVITDKTSFTFDGIGFVLRGYARRKSENTPHHVIQAAMYIDGKEIEKVNLPTDYSLSRADLFWRYQLPKGKHEVEIRILNPTEGYDIVTNDILEYDTQPHNGMRK</sequence>
<keyword evidence="1" id="KW-0732">Signal</keyword>
<keyword evidence="3" id="KW-1185">Reference proteome</keyword>
<dbReference type="RefSeq" id="WP_354662650.1">
    <property type="nucleotide sequence ID" value="NZ_JBEXAC010000002.1"/>
</dbReference>
<dbReference type="Proteomes" id="UP001549749">
    <property type="component" value="Unassembled WGS sequence"/>
</dbReference>
<feature type="chain" id="PRO_5046750282" evidence="1">
    <location>
        <begin position="22"/>
        <end position="521"/>
    </location>
</feature>
<dbReference type="Gene3D" id="1.10.4080.10">
    <property type="entry name" value="ADP-ribosylation/Crystallin J1"/>
    <property type="match status" value="1"/>
</dbReference>
<evidence type="ECO:0000313" key="2">
    <source>
        <dbReference type="EMBL" id="MET7000090.1"/>
    </source>
</evidence>
<evidence type="ECO:0000313" key="3">
    <source>
        <dbReference type="Proteomes" id="UP001549749"/>
    </source>
</evidence>
<organism evidence="2 3">
    <name type="scientific">Chitinophaga defluvii</name>
    <dbReference type="NCBI Taxonomy" id="3163343"/>
    <lineage>
        <taxon>Bacteria</taxon>
        <taxon>Pseudomonadati</taxon>
        <taxon>Bacteroidota</taxon>
        <taxon>Chitinophagia</taxon>
        <taxon>Chitinophagales</taxon>
        <taxon>Chitinophagaceae</taxon>
        <taxon>Chitinophaga</taxon>
    </lineage>
</organism>
<dbReference type="Pfam" id="PF03747">
    <property type="entry name" value="ADP_ribosyl_GH"/>
    <property type="match status" value="1"/>
</dbReference>
<dbReference type="EC" id="3.2.2.-" evidence="2"/>
<keyword evidence="2" id="KW-0378">Hydrolase</keyword>
<dbReference type="InterPro" id="IPR005502">
    <property type="entry name" value="Ribosyl_crysJ1"/>
</dbReference>
<evidence type="ECO:0000256" key="1">
    <source>
        <dbReference type="SAM" id="SignalP"/>
    </source>
</evidence>
<comment type="caution">
    <text evidence="2">The sequence shown here is derived from an EMBL/GenBank/DDBJ whole genome shotgun (WGS) entry which is preliminary data.</text>
</comment>
<protein>
    <submittedName>
        <fullName evidence="2">ADP-ribosylglycohydrolase family protein</fullName>
        <ecNumber evidence="2">3.2.2.-</ecNumber>
    </submittedName>
</protein>
<dbReference type="GO" id="GO:0016798">
    <property type="term" value="F:hydrolase activity, acting on glycosyl bonds"/>
    <property type="evidence" value="ECO:0007669"/>
    <property type="project" value="UniProtKB-KW"/>
</dbReference>
<name>A0ABV2TBS6_9BACT</name>
<feature type="signal peptide" evidence="1">
    <location>
        <begin position="1"/>
        <end position="21"/>
    </location>
</feature>
<dbReference type="SUPFAM" id="SSF101478">
    <property type="entry name" value="ADP-ribosylglycohydrolase"/>
    <property type="match status" value="1"/>
</dbReference>
<dbReference type="InterPro" id="IPR036705">
    <property type="entry name" value="Ribosyl_crysJ1_sf"/>
</dbReference>
<dbReference type="EMBL" id="JBEXAC010000002">
    <property type="protein sequence ID" value="MET7000090.1"/>
    <property type="molecule type" value="Genomic_DNA"/>
</dbReference>
<gene>
    <name evidence="2" type="ORF">ABR189_22055</name>
</gene>